<dbReference type="EnsemblMetazoa" id="ENSAATROPT009503">
    <property type="protein sequence ID" value="ENSAATROPP008600"/>
    <property type="gene ID" value="ENSAATROPG007736"/>
</dbReference>
<dbReference type="Gene3D" id="1.20.5.170">
    <property type="match status" value="1"/>
</dbReference>
<keyword evidence="1" id="KW-0175">Coiled coil</keyword>
<evidence type="ECO:0000313" key="4">
    <source>
        <dbReference type="EnsemblMetazoa" id="ENSAATROPP008600"/>
    </source>
</evidence>
<feature type="coiled-coil region" evidence="1">
    <location>
        <begin position="299"/>
        <end position="326"/>
    </location>
</feature>
<dbReference type="Pfam" id="PF16043">
    <property type="entry name" value="DUF4795"/>
    <property type="match status" value="1"/>
</dbReference>
<accession>A0AAG5DCM2</accession>
<evidence type="ECO:0000256" key="2">
    <source>
        <dbReference type="SAM" id="MobiDB-lite"/>
    </source>
</evidence>
<feature type="compositionally biased region" description="Polar residues" evidence="2">
    <location>
        <begin position="74"/>
        <end position="99"/>
    </location>
</feature>
<proteinExistence type="predicted"/>
<organism evidence="4 5">
    <name type="scientific">Anopheles atroparvus</name>
    <name type="common">European mosquito</name>
    <dbReference type="NCBI Taxonomy" id="41427"/>
    <lineage>
        <taxon>Eukaryota</taxon>
        <taxon>Metazoa</taxon>
        <taxon>Ecdysozoa</taxon>
        <taxon>Arthropoda</taxon>
        <taxon>Hexapoda</taxon>
        <taxon>Insecta</taxon>
        <taxon>Pterygota</taxon>
        <taxon>Neoptera</taxon>
        <taxon>Endopterygota</taxon>
        <taxon>Diptera</taxon>
        <taxon>Nematocera</taxon>
        <taxon>Culicoidea</taxon>
        <taxon>Culicidae</taxon>
        <taxon>Anophelinae</taxon>
        <taxon>Anopheles</taxon>
    </lineage>
</organism>
<evidence type="ECO:0000313" key="5">
    <source>
        <dbReference type="Proteomes" id="UP000075880"/>
    </source>
</evidence>
<sequence>MAPSSEGCTASGDQLKSQLAATFGCPGNGSLNIAELQKLLHNLIELHVRYEVDRKENNAGPWCSSLDSPEDTASKQVSVQSSTETTNQEAEIASNSNKKLNSEDSGLLECFPIKPCDENVSGDLSSGKDVQSFRSSDFNVKSTSSMSSGCSKRFCDDENSSATKTEEQSGPVVIQNVAERVPEIPDRVFHVDSAEFSSPGGVKETLAKADVSISLPDLVAVMTGCKSHMETIKDEVLALTNRCQCQYEDLLKLASGLDNLVERLDTQEPKVTKLETDTHCLGMLISDYEQNFNGIEKRLERNDTRSRELERTVQRMDKERDAIRGELRTIGEQANYLSNVKADKLDVQTELNRRALMSDLQLRVPYDVFNDGVRELTRFVTQMREEQYELDENLKTVQYELVKGLDAKASAQDVSQIRKQLVGVLARWQKAERNLQVSTGDTATQLIRGDFHSAAVALTSSLSHSTGSSTCLSCGVRTTIEGTKSAVPVAVRFVPSWKAKSRARNAGGFHTICAPPERVHRTGSLSMVPKLPKSHKPI</sequence>
<feature type="domain" description="DUF4795" evidence="3">
    <location>
        <begin position="290"/>
        <end position="435"/>
    </location>
</feature>
<name>A0AAG5DCM2_ANOAO</name>
<evidence type="ECO:0000259" key="3">
    <source>
        <dbReference type="Pfam" id="PF16043"/>
    </source>
</evidence>
<reference evidence="4" key="1">
    <citation type="submission" date="2024-04" db="UniProtKB">
        <authorList>
            <consortium name="EnsemblMetazoa"/>
        </authorList>
    </citation>
    <scope>IDENTIFICATION</scope>
    <source>
        <strain evidence="4">EBRO</strain>
    </source>
</reference>
<evidence type="ECO:0000256" key="1">
    <source>
        <dbReference type="SAM" id="Coils"/>
    </source>
</evidence>
<feature type="region of interest" description="Disordered" evidence="2">
    <location>
        <begin position="61"/>
        <end position="103"/>
    </location>
</feature>
<protein>
    <recommendedName>
        <fullName evidence="3">DUF4795 domain-containing protein</fullName>
    </recommendedName>
</protein>
<dbReference type="AlphaFoldDB" id="A0AAG5DCM2"/>
<dbReference type="InterPro" id="IPR032013">
    <property type="entry name" value="DUF4795"/>
</dbReference>
<dbReference type="Proteomes" id="UP000075880">
    <property type="component" value="Unassembled WGS sequence"/>
</dbReference>
<keyword evidence="5" id="KW-1185">Reference proteome</keyword>